<evidence type="ECO:0000313" key="2">
    <source>
        <dbReference type="Proteomes" id="UP000194137"/>
    </source>
</evidence>
<dbReference type="InterPro" id="IPR036412">
    <property type="entry name" value="HAD-like_sf"/>
</dbReference>
<dbReference type="EMBL" id="CP021112">
    <property type="protein sequence ID" value="ARP97810.1"/>
    <property type="molecule type" value="Genomic_DNA"/>
</dbReference>
<dbReference type="STRING" id="1235591.CAK95_00970"/>
<dbReference type="GO" id="GO:0016791">
    <property type="term" value="F:phosphatase activity"/>
    <property type="evidence" value="ECO:0007669"/>
    <property type="project" value="TreeGrafter"/>
</dbReference>
<dbReference type="AlphaFoldDB" id="A0A1W6ZL19"/>
<dbReference type="SUPFAM" id="SSF56784">
    <property type="entry name" value="HAD-like"/>
    <property type="match status" value="1"/>
</dbReference>
<dbReference type="Gene3D" id="3.40.50.1000">
    <property type="entry name" value="HAD superfamily/HAD-like"/>
    <property type="match status" value="2"/>
</dbReference>
<dbReference type="Pfam" id="PF13242">
    <property type="entry name" value="Hydrolase_like"/>
    <property type="match status" value="1"/>
</dbReference>
<accession>A0A1W6ZL19</accession>
<organism evidence="1 2">
    <name type="scientific">Pseudorhodoplanes sinuspersici</name>
    <dbReference type="NCBI Taxonomy" id="1235591"/>
    <lineage>
        <taxon>Bacteria</taxon>
        <taxon>Pseudomonadati</taxon>
        <taxon>Pseudomonadota</taxon>
        <taxon>Alphaproteobacteria</taxon>
        <taxon>Hyphomicrobiales</taxon>
        <taxon>Pseudorhodoplanes</taxon>
    </lineage>
</organism>
<dbReference type="GO" id="GO:0005737">
    <property type="term" value="C:cytoplasm"/>
    <property type="evidence" value="ECO:0007669"/>
    <property type="project" value="TreeGrafter"/>
</dbReference>
<dbReference type="KEGG" id="psin:CAK95_00970"/>
<dbReference type="InterPro" id="IPR023214">
    <property type="entry name" value="HAD_sf"/>
</dbReference>
<dbReference type="Pfam" id="PF13344">
    <property type="entry name" value="Hydrolase_6"/>
    <property type="match status" value="1"/>
</dbReference>
<sequence>MMLRISQNTITKDARRFGIAGMSAHRKIGYLVDLDGTLMSGAKALPGAVQLIERLERRFVIVSNDAEHTPAQLSRRLRAAKLMVPEERIVLAGTTTLDCIMKEEPEARVMLIGSVALNRYARGIGLRLSEGRPDIVVLARDQRFTYGRLAKAANAIRAGARLIVSNPDHTHPGLAGEIVPETGALLSALLACTGPLSYRVIGKPEPTLFLKGLDLLGIASDQGVVIGDNPDTDGAGARRMGLRFVRVHPGAMLGVDDIDGYREITPQQAMQAAI</sequence>
<protein>
    <recommendedName>
        <fullName evidence="3">Haloacid dehalogenase</fullName>
    </recommendedName>
</protein>
<dbReference type="Proteomes" id="UP000194137">
    <property type="component" value="Chromosome"/>
</dbReference>
<proteinExistence type="predicted"/>
<dbReference type="PANTHER" id="PTHR19288:SF46">
    <property type="entry name" value="HALOACID DEHALOGENASE-LIKE HYDROLASE DOMAIN-CONTAINING PROTEIN 2"/>
    <property type="match status" value="1"/>
</dbReference>
<dbReference type="OrthoDB" id="148966at2"/>
<dbReference type="InterPro" id="IPR006357">
    <property type="entry name" value="HAD-SF_hydro_IIA"/>
</dbReference>
<dbReference type="PANTHER" id="PTHR19288">
    <property type="entry name" value="4-NITROPHENYLPHOSPHATASE-RELATED"/>
    <property type="match status" value="1"/>
</dbReference>
<gene>
    <name evidence="1" type="ORF">CAK95_00970</name>
</gene>
<name>A0A1W6ZL19_9HYPH</name>
<evidence type="ECO:0008006" key="3">
    <source>
        <dbReference type="Google" id="ProtNLM"/>
    </source>
</evidence>
<reference evidence="1 2" key="1">
    <citation type="submission" date="2017-05" db="EMBL/GenBank/DDBJ databases">
        <title>Full genome sequence of Pseudorhodoplanes sinuspersici.</title>
        <authorList>
            <person name="Dastgheib S.M.M."/>
            <person name="Shavandi M."/>
            <person name="Tirandaz H."/>
        </authorList>
    </citation>
    <scope>NUCLEOTIDE SEQUENCE [LARGE SCALE GENOMIC DNA]</scope>
    <source>
        <strain evidence="1 2">RIPI110</strain>
    </source>
</reference>
<evidence type="ECO:0000313" key="1">
    <source>
        <dbReference type="EMBL" id="ARP97810.1"/>
    </source>
</evidence>
<keyword evidence="2" id="KW-1185">Reference proteome</keyword>